<evidence type="ECO:0000313" key="3">
    <source>
        <dbReference type="Proteomes" id="UP001558713"/>
    </source>
</evidence>
<keyword evidence="1" id="KW-1133">Transmembrane helix</keyword>
<feature type="transmembrane region" description="Helical" evidence="1">
    <location>
        <begin position="68"/>
        <end position="85"/>
    </location>
</feature>
<proteinExistence type="predicted"/>
<evidence type="ECO:0000256" key="1">
    <source>
        <dbReference type="SAM" id="Phobius"/>
    </source>
</evidence>
<gene>
    <name evidence="2" type="ORF">V5N11_017102</name>
</gene>
<organism evidence="2 3">
    <name type="scientific">Cardamine amara subsp. amara</name>
    <dbReference type="NCBI Taxonomy" id="228776"/>
    <lineage>
        <taxon>Eukaryota</taxon>
        <taxon>Viridiplantae</taxon>
        <taxon>Streptophyta</taxon>
        <taxon>Embryophyta</taxon>
        <taxon>Tracheophyta</taxon>
        <taxon>Spermatophyta</taxon>
        <taxon>Magnoliopsida</taxon>
        <taxon>eudicotyledons</taxon>
        <taxon>Gunneridae</taxon>
        <taxon>Pentapetalae</taxon>
        <taxon>rosids</taxon>
        <taxon>malvids</taxon>
        <taxon>Brassicales</taxon>
        <taxon>Brassicaceae</taxon>
        <taxon>Cardamineae</taxon>
        <taxon>Cardamine</taxon>
    </lineage>
</organism>
<accession>A0ABD0ZRU0</accession>
<evidence type="ECO:0000313" key="2">
    <source>
        <dbReference type="EMBL" id="KAL1193269.1"/>
    </source>
</evidence>
<dbReference type="Pfam" id="PF01964">
    <property type="entry name" value="ThiC_Rad_SAM"/>
    <property type="match status" value="1"/>
</dbReference>
<keyword evidence="3" id="KW-1185">Reference proteome</keyword>
<dbReference type="Gene3D" id="6.10.250.620">
    <property type="match status" value="1"/>
</dbReference>
<dbReference type="PANTHER" id="PTHR30557">
    <property type="entry name" value="THIAMINE BIOSYNTHESIS PROTEIN THIC"/>
    <property type="match status" value="1"/>
</dbReference>
<protein>
    <submittedName>
        <fullName evidence="2">Phosphomethylpyrimidine synthase</fullName>
    </submittedName>
</protein>
<keyword evidence="1" id="KW-0472">Membrane</keyword>
<dbReference type="Proteomes" id="UP001558713">
    <property type="component" value="Unassembled WGS sequence"/>
</dbReference>
<dbReference type="PANTHER" id="PTHR30557:SF1">
    <property type="entry name" value="PHOSPHOMETHYLPYRIMIDINE SYNTHASE, CHLOROPLASTIC"/>
    <property type="match status" value="1"/>
</dbReference>
<dbReference type="InterPro" id="IPR002817">
    <property type="entry name" value="ThiC/BzaA/B"/>
</dbReference>
<sequence length="116" mass="13037">MDDLKAGVIAYKIATHVVDLAKPHPHAQACDDVLSMARFEFRWMDQFALSLDPITAMSFPDETLPTDGAMVVYFCSMCGLIFWSMKITEDIRKCAEENCYGSAEEGIEAMIEEFNV</sequence>
<dbReference type="EMBL" id="JBANAX010000792">
    <property type="protein sequence ID" value="KAL1193269.1"/>
    <property type="molecule type" value="Genomic_DNA"/>
</dbReference>
<dbReference type="AlphaFoldDB" id="A0ABD0ZRU0"/>
<keyword evidence="1" id="KW-0812">Transmembrane</keyword>
<name>A0ABD0ZRU0_CARAN</name>
<comment type="caution">
    <text evidence="2">The sequence shown here is derived from an EMBL/GenBank/DDBJ whole genome shotgun (WGS) entry which is preliminary data.</text>
</comment>
<reference evidence="2 3" key="1">
    <citation type="submission" date="2024-04" db="EMBL/GenBank/DDBJ databases">
        <title>Genome assembly C_amara_ONT_v2.</title>
        <authorList>
            <person name="Yant L."/>
            <person name="Moore C."/>
            <person name="Slenker M."/>
        </authorList>
    </citation>
    <scope>NUCLEOTIDE SEQUENCE [LARGE SCALE GENOMIC DNA]</scope>
    <source>
        <tissue evidence="2">Leaf</tissue>
    </source>
</reference>